<dbReference type="GO" id="GO:0046872">
    <property type="term" value="F:metal ion binding"/>
    <property type="evidence" value="ECO:0007669"/>
    <property type="project" value="UniProtKB-KW"/>
</dbReference>
<dbReference type="PANTHER" id="PTHR30037">
    <property type="entry name" value="DNA-3-METHYLADENINE GLYCOSYLASE 1"/>
    <property type="match status" value="1"/>
</dbReference>
<feature type="binding site" evidence="1">
    <location>
        <position position="22"/>
    </location>
    <ligand>
        <name>Zn(2+)</name>
        <dbReference type="ChEBI" id="CHEBI:29105"/>
    </ligand>
</feature>
<feature type="binding site" evidence="1">
    <location>
        <position position="9"/>
    </location>
    <ligand>
        <name>Zn(2+)</name>
        <dbReference type="ChEBI" id="CHEBI:29105"/>
    </ligand>
</feature>
<reference evidence="2" key="2">
    <citation type="submission" date="2021-04" db="EMBL/GenBank/DDBJ databases">
        <authorList>
            <person name="Dong X."/>
        </authorList>
    </citation>
    <scope>NUCLEOTIDE SEQUENCE</scope>
    <source>
        <strain evidence="2">ZWT</strain>
    </source>
</reference>
<name>A0A9J6NVU5_9CLOT</name>
<gene>
    <name evidence="2" type="ORF">KDK92_02535</name>
</gene>
<dbReference type="Gene3D" id="1.10.340.30">
    <property type="entry name" value="Hypothetical protein, domain 2"/>
    <property type="match status" value="1"/>
</dbReference>
<sequence>MEEILLKRCEWVGKEEIYIKYHDEEWGKPVHDDRVHFEFLVLESAQSGLSWITILKKRENYRKAYDEFNVKKVSNYTEEKINEMLMNEGIVRNRKKIEASINNAKRFIEIQQEFGSFDKYIWRFVGGTPLINQWKEISELPSKTELSDDISKDLKKWGFKFLGSITIYSYMQAVGLVNDHIIGCCYRNSIIDEK</sequence>
<dbReference type="PANTHER" id="PTHR30037:SF4">
    <property type="entry name" value="DNA-3-METHYLADENINE GLYCOSYLASE I"/>
    <property type="match status" value="1"/>
</dbReference>
<dbReference type="Proteomes" id="UP001056429">
    <property type="component" value="Unassembled WGS sequence"/>
</dbReference>
<dbReference type="AlphaFoldDB" id="A0A9J6NVU5"/>
<keyword evidence="3" id="KW-1185">Reference proteome</keyword>
<dbReference type="InterPro" id="IPR011257">
    <property type="entry name" value="DNA_glycosylase"/>
</dbReference>
<dbReference type="InterPro" id="IPR052891">
    <property type="entry name" value="DNA-3mA_glycosylase"/>
</dbReference>
<evidence type="ECO:0000313" key="2">
    <source>
        <dbReference type="EMBL" id="MCM1988602.1"/>
    </source>
</evidence>
<keyword evidence="1" id="KW-0479">Metal-binding</keyword>
<keyword evidence="1" id="KW-0862">Zinc</keyword>
<dbReference type="Pfam" id="PF03352">
    <property type="entry name" value="Adenine_glyco"/>
    <property type="match status" value="1"/>
</dbReference>
<organism evidence="2 3">
    <name type="scientific">Oceanirhabdus seepicola</name>
    <dbReference type="NCBI Taxonomy" id="2828781"/>
    <lineage>
        <taxon>Bacteria</taxon>
        <taxon>Bacillati</taxon>
        <taxon>Bacillota</taxon>
        <taxon>Clostridia</taxon>
        <taxon>Eubacteriales</taxon>
        <taxon>Clostridiaceae</taxon>
        <taxon>Oceanirhabdus</taxon>
    </lineage>
</organism>
<evidence type="ECO:0000256" key="1">
    <source>
        <dbReference type="PIRSR" id="PIRSR605019-1"/>
    </source>
</evidence>
<dbReference type="InterPro" id="IPR005019">
    <property type="entry name" value="Adenine_glyco"/>
</dbReference>
<comment type="caution">
    <text evidence="2">The sequence shown here is derived from an EMBL/GenBank/DDBJ whole genome shotgun (WGS) entry which is preliminary data.</text>
</comment>
<feature type="binding site" evidence="1">
    <location>
        <position position="180"/>
    </location>
    <ligand>
        <name>Zn(2+)</name>
        <dbReference type="ChEBI" id="CHEBI:29105"/>
    </ligand>
</feature>
<dbReference type="EMBL" id="JAGSOJ010000001">
    <property type="protein sequence ID" value="MCM1988602.1"/>
    <property type="molecule type" value="Genomic_DNA"/>
</dbReference>
<dbReference type="SUPFAM" id="SSF48150">
    <property type="entry name" value="DNA-glycosylase"/>
    <property type="match status" value="1"/>
</dbReference>
<accession>A0A9J6NVU5</accession>
<dbReference type="GO" id="GO:0008725">
    <property type="term" value="F:DNA-3-methyladenine glycosylase activity"/>
    <property type="evidence" value="ECO:0007669"/>
    <property type="project" value="InterPro"/>
</dbReference>
<evidence type="ECO:0000313" key="3">
    <source>
        <dbReference type="Proteomes" id="UP001056429"/>
    </source>
</evidence>
<proteinExistence type="predicted"/>
<reference evidence="2" key="1">
    <citation type="journal article" date="2021" name="mSystems">
        <title>Bacteria and Archaea Synergistically Convert Glycine Betaine to Biogenic Methane in the Formosa Cold Seep of the South China Sea.</title>
        <authorList>
            <person name="Li L."/>
            <person name="Zhang W."/>
            <person name="Zhang S."/>
            <person name="Song L."/>
            <person name="Sun Q."/>
            <person name="Zhang H."/>
            <person name="Xiang H."/>
            <person name="Dong X."/>
        </authorList>
    </citation>
    <scope>NUCLEOTIDE SEQUENCE</scope>
    <source>
        <strain evidence="2">ZWT</strain>
    </source>
</reference>
<protein>
    <submittedName>
        <fullName evidence="2">DNA-3-methyladenine glycosylase I</fullName>
    </submittedName>
</protein>
<dbReference type="GO" id="GO:0006284">
    <property type="term" value="P:base-excision repair"/>
    <property type="evidence" value="ECO:0007669"/>
    <property type="project" value="InterPro"/>
</dbReference>
<feature type="binding site" evidence="1">
    <location>
        <position position="184"/>
    </location>
    <ligand>
        <name>Zn(2+)</name>
        <dbReference type="ChEBI" id="CHEBI:29105"/>
    </ligand>
</feature>